<dbReference type="AlphaFoldDB" id="A0A819I7T4"/>
<evidence type="ECO:0000259" key="2">
    <source>
        <dbReference type="Pfam" id="PF20700"/>
    </source>
</evidence>
<feature type="transmembrane region" description="Helical" evidence="1">
    <location>
        <begin position="185"/>
        <end position="206"/>
    </location>
</feature>
<comment type="caution">
    <text evidence="3">The sequence shown here is derived from an EMBL/GenBank/DDBJ whole genome shotgun (WGS) entry which is preliminary data.</text>
</comment>
<dbReference type="Pfam" id="PF20700">
    <property type="entry name" value="Mutator"/>
    <property type="match status" value="1"/>
</dbReference>
<organism evidence="3 4">
    <name type="scientific">Rotaria magnacalcarata</name>
    <dbReference type="NCBI Taxonomy" id="392030"/>
    <lineage>
        <taxon>Eukaryota</taxon>
        <taxon>Metazoa</taxon>
        <taxon>Spiralia</taxon>
        <taxon>Gnathifera</taxon>
        <taxon>Rotifera</taxon>
        <taxon>Eurotatoria</taxon>
        <taxon>Bdelloidea</taxon>
        <taxon>Philodinida</taxon>
        <taxon>Philodinidae</taxon>
        <taxon>Rotaria</taxon>
    </lineage>
</organism>
<protein>
    <recommendedName>
        <fullName evidence="2">Mutator-like transposase domain-containing protein</fullName>
    </recommendedName>
</protein>
<evidence type="ECO:0000256" key="1">
    <source>
        <dbReference type="SAM" id="Phobius"/>
    </source>
</evidence>
<keyword evidence="1" id="KW-1133">Transmembrane helix</keyword>
<feature type="domain" description="Mutator-like transposase" evidence="2">
    <location>
        <begin position="116"/>
        <end position="242"/>
    </location>
</feature>
<evidence type="ECO:0000313" key="3">
    <source>
        <dbReference type="EMBL" id="CAF3907851.1"/>
    </source>
</evidence>
<gene>
    <name evidence="3" type="ORF">UXM345_LOCUS10905</name>
</gene>
<accession>A0A819I7T4</accession>
<keyword evidence="1" id="KW-0472">Membrane</keyword>
<dbReference type="InterPro" id="IPR049012">
    <property type="entry name" value="Mutator_transp_dom"/>
</dbReference>
<dbReference type="Proteomes" id="UP000663842">
    <property type="component" value="Unassembled WGS sequence"/>
</dbReference>
<sequence>MFSNNTNMCLFIIIESILQLEPYTTMAQLNNFNNDDQGFLPWNMAGNANENGYIPLVIEAQEVELRNEQVGNNDYDLILPGYVMKFKYYNIGVAPSEIGRLQNDDEVIRQACLQFWYIGDGDIKTMMKLRNEPPYPDLIVEKIEDVNHWCKKMQHRLEKVRNEVKNELIDGKKGISGLNRLTQCAAALSVHMLSIVTCIFLLDMIINFKYYYRQAIVRNKTNLDDMVKVVWAIYKHKSSTNSDPYQEWCSPAYCGFWKALAKDENLSRVLNGSTQNPNESYHSVLWSMAPKSRSSSGAIIDFCVALSVIVYNDGFQSLLSLFESLLGSSGTFTSSIFQRLDQQPVLRLVQSQSQQETR</sequence>
<reference evidence="3" key="1">
    <citation type="submission" date="2021-02" db="EMBL/GenBank/DDBJ databases">
        <authorList>
            <person name="Nowell W R."/>
        </authorList>
    </citation>
    <scope>NUCLEOTIDE SEQUENCE</scope>
</reference>
<dbReference type="EMBL" id="CAJOBF010001060">
    <property type="protein sequence ID" value="CAF3907851.1"/>
    <property type="molecule type" value="Genomic_DNA"/>
</dbReference>
<keyword evidence="1" id="KW-0812">Transmembrane</keyword>
<name>A0A819I7T4_9BILA</name>
<evidence type="ECO:0000313" key="4">
    <source>
        <dbReference type="Proteomes" id="UP000663842"/>
    </source>
</evidence>
<proteinExistence type="predicted"/>